<dbReference type="AlphaFoldDB" id="A0A859DR34"/>
<name>A0A859DR34_9FIRM</name>
<dbReference type="Proteomes" id="UP000509623">
    <property type="component" value="Chromosome"/>
</dbReference>
<dbReference type="EMBL" id="CP046051">
    <property type="protein sequence ID" value="QKN24146.1"/>
    <property type="molecule type" value="Genomic_DNA"/>
</dbReference>
<dbReference type="Proteomes" id="UP000501316">
    <property type="component" value="Chromosome"/>
</dbReference>
<proteinExistence type="predicted"/>
<reference evidence="2" key="3">
    <citation type="journal article" date="2022" name="Int. J. Syst. Evol. Microbiol.">
        <title>Caproicibacterium lactatifermentans sp. nov., isolated from pit clay used for the production of Chinese strong aroma-type liquor.</title>
        <authorList>
            <person name="Wang H."/>
            <person name="Gu Y."/>
            <person name="Zhao D."/>
            <person name="Qiao Z."/>
            <person name="Zheng J."/>
            <person name="Gao J."/>
            <person name="Ren C."/>
            <person name="Xu Y."/>
        </authorList>
    </citation>
    <scope>NUCLEOTIDE SEQUENCE</scope>
    <source>
        <strain evidence="2">JNU-WLY1368</strain>
    </source>
</reference>
<reference evidence="3 4" key="1">
    <citation type="submission" date="2019-11" db="EMBL/GenBank/DDBJ databases">
        <authorList>
            <person name="Ren C."/>
            <person name="Wang H."/>
            <person name="Xu Y."/>
        </authorList>
    </citation>
    <scope>NUCLEOTIDE SEQUENCE [LARGE SCALE GENOMIC DNA]</scope>
    <source>
        <strain evidence="4">JNU-WLY1368</strain>
        <strain evidence="1 3">LBM 19010</strain>
    </source>
</reference>
<keyword evidence="4" id="KW-1185">Reference proteome</keyword>
<evidence type="ECO:0000313" key="2">
    <source>
        <dbReference type="EMBL" id="QKO30785.1"/>
    </source>
</evidence>
<dbReference type="EMBL" id="CP046161">
    <property type="protein sequence ID" value="QKO30785.1"/>
    <property type="molecule type" value="Genomic_DNA"/>
</dbReference>
<sequence length="110" mass="12356">MAVYAAPAFAGSDGWTNCELKEWRTPNTLVIAPVSGHYEKGVGAVSDAYLNDKLDWNKKIYLDIYQLVCNERVVDTFTMGKGSGHAHYNYPCVKNLTLHYPERVISVNLM</sequence>
<evidence type="ECO:0000313" key="1">
    <source>
        <dbReference type="EMBL" id="QKN24146.1"/>
    </source>
</evidence>
<protein>
    <submittedName>
        <fullName evidence="1">Uncharacterized protein</fullName>
    </submittedName>
</protein>
<accession>A0A859DR34</accession>
<evidence type="ECO:0000313" key="3">
    <source>
        <dbReference type="Proteomes" id="UP000501316"/>
    </source>
</evidence>
<dbReference type="KEGG" id="clf:GJQ69_06420"/>
<gene>
    <name evidence="1" type="ORF">GJQ69_06420</name>
    <name evidence="2" type="ORF">GKP14_07105</name>
</gene>
<organism evidence="1 3">
    <name type="scientific">Caproicibacterium lactatifermentans</name>
    <dbReference type="NCBI Taxonomy" id="2666138"/>
    <lineage>
        <taxon>Bacteria</taxon>
        <taxon>Bacillati</taxon>
        <taxon>Bacillota</taxon>
        <taxon>Clostridia</taxon>
        <taxon>Eubacteriales</taxon>
        <taxon>Oscillospiraceae</taxon>
        <taxon>Caproicibacterium</taxon>
    </lineage>
</organism>
<reference evidence="2" key="2">
    <citation type="journal article" date="2021" name="Appl. Environ. Microbiol.">
        <title>Adaptability of a Caproate-Producing Bacterium Contributes to Its Dominance in an Anaerobic Fermentation System.</title>
        <authorList>
            <person name="Wang H."/>
            <person name="Gu Y."/>
            <person name="Zhou W."/>
            <person name="Zhao D."/>
            <person name="Qiao Z."/>
            <person name="Zheng J."/>
            <person name="Gao J."/>
            <person name="Chen X."/>
            <person name="Ren C."/>
            <person name="Xu Y."/>
        </authorList>
    </citation>
    <scope>NUCLEOTIDE SEQUENCE</scope>
    <source>
        <strain evidence="2">JNU-WLY1368</strain>
    </source>
</reference>
<evidence type="ECO:0000313" key="4">
    <source>
        <dbReference type="Proteomes" id="UP000509623"/>
    </source>
</evidence>
<dbReference type="RefSeq" id="WP_157658912.1">
    <property type="nucleotide sequence ID" value="NZ_CP046051.1"/>
</dbReference>